<feature type="transmembrane region" description="Helical" evidence="2">
    <location>
        <begin position="20"/>
        <end position="43"/>
    </location>
</feature>
<feature type="compositionally biased region" description="Polar residues" evidence="1">
    <location>
        <begin position="65"/>
        <end position="76"/>
    </location>
</feature>
<dbReference type="InterPro" id="IPR029063">
    <property type="entry name" value="SAM-dependent_MTases_sf"/>
</dbReference>
<proteinExistence type="predicted"/>
<sequence>MSVFMVDKEIVTCPERPRAMFKMGLSMAFLLFCANMLLLLVLIQRDFMSPPARVAMAVDPPLEDITTNTGQPTAPESSRLPRRLPRDFRMARPEECPAAMHKLTNYAPASMKSKIPYSRQKKFVLGGYQQIDKGSGDYKLVAPLVAKLSKLQHEQGIFGTVGELGVHHGRFTGALYMTARETEKLIAADLFEDLQYQNVDVSGYGNRQAFRQGLESYGLNETTDLHLVHTGTTEDLPFDWHVQSDFEPFRLISVDAGHTAGLTFNDLEIAFCNSVPGSIVILDDFFHNLWPGVTEGFFQFASMGPIDNGVYPFLRCEGKAFVTNDKALHKHYYKMLRSEPKFKLFLNAYAHQVRGSKVKYMMNGVEYLKCSSDKLKRDTMHLLWNSLVY</sequence>
<protein>
    <submittedName>
        <fullName evidence="3">Uncharacterized protein</fullName>
    </submittedName>
</protein>
<reference evidence="3" key="1">
    <citation type="submission" date="2020-06" db="EMBL/GenBank/DDBJ databases">
        <authorList>
            <consortium name="Plant Systems Biology data submission"/>
        </authorList>
    </citation>
    <scope>NUCLEOTIDE SEQUENCE</scope>
    <source>
        <strain evidence="3">D6</strain>
    </source>
</reference>
<keyword evidence="2" id="KW-0812">Transmembrane</keyword>
<dbReference type="AlphaFoldDB" id="A0A9N8HU20"/>
<evidence type="ECO:0000256" key="2">
    <source>
        <dbReference type="SAM" id="Phobius"/>
    </source>
</evidence>
<evidence type="ECO:0000256" key="1">
    <source>
        <dbReference type="SAM" id="MobiDB-lite"/>
    </source>
</evidence>
<evidence type="ECO:0000313" key="3">
    <source>
        <dbReference type="EMBL" id="CAB9525477.1"/>
    </source>
</evidence>
<dbReference type="Gene3D" id="3.40.50.150">
    <property type="entry name" value="Vaccinia Virus protein VP39"/>
    <property type="match status" value="1"/>
</dbReference>
<keyword evidence="4" id="KW-1185">Reference proteome</keyword>
<dbReference type="EMBL" id="CAICTM010001679">
    <property type="protein sequence ID" value="CAB9525477.1"/>
    <property type="molecule type" value="Genomic_DNA"/>
</dbReference>
<dbReference type="Pfam" id="PF13578">
    <property type="entry name" value="Methyltransf_24"/>
    <property type="match status" value="1"/>
</dbReference>
<keyword evidence="2" id="KW-1133">Transmembrane helix</keyword>
<keyword evidence="2" id="KW-0472">Membrane</keyword>
<dbReference type="OrthoDB" id="10058237at2759"/>
<dbReference type="Proteomes" id="UP001153069">
    <property type="component" value="Unassembled WGS sequence"/>
</dbReference>
<feature type="region of interest" description="Disordered" evidence="1">
    <location>
        <begin position="63"/>
        <end position="84"/>
    </location>
</feature>
<evidence type="ECO:0000313" key="4">
    <source>
        <dbReference type="Proteomes" id="UP001153069"/>
    </source>
</evidence>
<comment type="caution">
    <text evidence="3">The sequence shown here is derived from an EMBL/GenBank/DDBJ whole genome shotgun (WGS) entry which is preliminary data.</text>
</comment>
<name>A0A9N8HU20_9STRA</name>
<organism evidence="3 4">
    <name type="scientific">Seminavis robusta</name>
    <dbReference type="NCBI Taxonomy" id="568900"/>
    <lineage>
        <taxon>Eukaryota</taxon>
        <taxon>Sar</taxon>
        <taxon>Stramenopiles</taxon>
        <taxon>Ochrophyta</taxon>
        <taxon>Bacillariophyta</taxon>
        <taxon>Bacillariophyceae</taxon>
        <taxon>Bacillariophycidae</taxon>
        <taxon>Naviculales</taxon>
        <taxon>Naviculaceae</taxon>
        <taxon>Seminavis</taxon>
    </lineage>
</organism>
<accession>A0A9N8HU20</accession>
<gene>
    <name evidence="3" type="ORF">SEMRO_1681_G290850.1</name>
</gene>